<dbReference type="InterPro" id="IPR003718">
    <property type="entry name" value="OsmC/Ohr_fam"/>
</dbReference>
<dbReference type="Pfam" id="PF12697">
    <property type="entry name" value="Abhydrolase_6"/>
    <property type="match status" value="1"/>
</dbReference>
<dbReference type="GO" id="GO:0016787">
    <property type="term" value="F:hydrolase activity"/>
    <property type="evidence" value="ECO:0007669"/>
    <property type="project" value="UniProtKB-KW"/>
</dbReference>
<reference evidence="2 3" key="1">
    <citation type="submission" date="2018-11" db="EMBL/GenBank/DDBJ databases">
        <title>Erythrobacter spongiae sp. nov., isolated from a marine sponge.</title>
        <authorList>
            <person name="Zhuang L."/>
            <person name="Luo L."/>
        </authorList>
    </citation>
    <scope>NUCLEOTIDE SEQUENCE [LARGE SCALE GENOMIC DNA]</scope>
    <source>
        <strain evidence="2 3">HN-E23</strain>
    </source>
</reference>
<evidence type="ECO:0000313" key="3">
    <source>
        <dbReference type="Proteomes" id="UP000275232"/>
    </source>
</evidence>
<dbReference type="InterPro" id="IPR036102">
    <property type="entry name" value="OsmC/Ohrsf"/>
</dbReference>
<organism evidence="2 3">
    <name type="scientific">Aurantiacibacter spongiae</name>
    <dbReference type="NCBI Taxonomy" id="2488860"/>
    <lineage>
        <taxon>Bacteria</taxon>
        <taxon>Pseudomonadati</taxon>
        <taxon>Pseudomonadota</taxon>
        <taxon>Alphaproteobacteria</taxon>
        <taxon>Sphingomonadales</taxon>
        <taxon>Erythrobacteraceae</taxon>
        <taxon>Aurantiacibacter</taxon>
    </lineage>
</organism>
<dbReference type="EMBL" id="RPFZ01000001">
    <property type="protein sequence ID" value="RPF72667.1"/>
    <property type="molecule type" value="Genomic_DNA"/>
</dbReference>
<dbReference type="PANTHER" id="PTHR39624">
    <property type="entry name" value="PROTEIN INVOLVED IN RIMO-MEDIATED BETA-METHYLTHIOLATION OF RIBOSOMAL PROTEIN S12 YCAO"/>
    <property type="match status" value="1"/>
</dbReference>
<dbReference type="OrthoDB" id="9789573at2"/>
<dbReference type="Gene3D" id="3.30.300.20">
    <property type="match status" value="1"/>
</dbReference>
<dbReference type="PANTHER" id="PTHR39624:SF2">
    <property type="entry name" value="OSMC-LIKE PROTEIN"/>
    <property type="match status" value="1"/>
</dbReference>
<keyword evidence="3" id="KW-1185">Reference proteome</keyword>
<dbReference type="Proteomes" id="UP000275232">
    <property type="component" value="Unassembled WGS sequence"/>
</dbReference>
<dbReference type="SUPFAM" id="SSF53474">
    <property type="entry name" value="alpha/beta-Hydrolases"/>
    <property type="match status" value="1"/>
</dbReference>
<proteinExistence type="predicted"/>
<name>A0A3N5CV78_9SPHN</name>
<evidence type="ECO:0000259" key="1">
    <source>
        <dbReference type="Pfam" id="PF12697"/>
    </source>
</evidence>
<dbReference type="InterPro" id="IPR015946">
    <property type="entry name" value="KH_dom-like_a/b"/>
</dbReference>
<feature type="domain" description="AB hydrolase-1" evidence="1">
    <location>
        <begin position="33"/>
        <end position="232"/>
    </location>
</feature>
<accession>A0A3N5CV78</accession>
<keyword evidence="2" id="KW-0378">Hydrolase</keyword>
<evidence type="ECO:0000313" key="2">
    <source>
        <dbReference type="EMBL" id="RPF72667.1"/>
    </source>
</evidence>
<dbReference type="Gene3D" id="3.40.50.1820">
    <property type="entry name" value="alpha/beta hydrolase"/>
    <property type="match status" value="1"/>
</dbReference>
<dbReference type="InterPro" id="IPR029058">
    <property type="entry name" value="AB_hydrolase_fold"/>
</dbReference>
<protein>
    <submittedName>
        <fullName evidence="2">Alpha/beta fold hydrolase</fullName>
    </submittedName>
</protein>
<comment type="caution">
    <text evidence="2">The sequence shown here is derived from an EMBL/GenBank/DDBJ whole genome shotgun (WGS) entry which is preliminary data.</text>
</comment>
<dbReference type="InterPro" id="IPR000073">
    <property type="entry name" value="AB_hydrolase_1"/>
</dbReference>
<dbReference type="SUPFAM" id="SSF82784">
    <property type="entry name" value="OsmC-like"/>
    <property type="match status" value="1"/>
</dbReference>
<dbReference type="AlphaFoldDB" id="A0A3N5CV78"/>
<gene>
    <name evidence="2" type="ORF">EG799_04035</name>
</gene>
<sequence>MGTEKFTFAGARGQMLDGRLEKPLFRRPRAAALFAHCFTCTKQSHAATRIASALAARGIAVLRFDFTGLGGSDGDFANSGFATNVDDIVCAADALVEAGLPPALLVGHSLGGAAAIAAAGRIPALRAVATLNAPFDTTHVFDHFAEALAAIERDGEGEVELAGRTFRITRDFLEQNRGQPQAERLAAMDTPLMVMHSPQDEIVNVDNARAIFEATRHPKSFVALDGADHLLTAPGSAAYAADMIAAWAAPYLGDGSDADAEGEGELAGSVEVASAGGKFAQWVRTGRHEFIADEPRSYGGGDYGPAPYDLLLAALGTCTSMTMQMYAQRKGMALDTVRIELEHSRDHHLDCVDCEAGGEAIQVIDRAIELTGNLTPEERTRLLEIADKCPVHRTIEGDLHIHTTAIPPRD</sequence>
<dbReference type="Pfam" id="PF02566">
    <property type="entry name" value="OsmC"/>
    <property type="match status" value="1"/>
</dbReference>